<dbReference type="RefSeq" id="WP_078189288.1">
    <property type="nucleotide sequence ID" value="NZ_JAMCOZ010000005.1"/>
</dbReference>
<dbReference type="EMBL" id="MVKX01000002">
    <property type="protein sequence ID" value="OOV84789.1"/>
    <property type="molecule type" value="Genomic_DNA"/>
</dbReference>
<keyword evidence="3" id="KW-1185">Reference proteome</keyword>
<dbReference type="InterPro" id="IPR004360">
    <property type="entry name" value="Glyas_Fos-R_dOase_dom"/>
</dbReference>
<dbReference type="InterPro" id="IPR037523">
    <property type="entry name" value="VOC_core"/>
</dbReference>
<comment type="caution">
    <text evidence="2">The sequence shown here is derived from an EMBL/GenBank/DDBJ whole genome shotgun (WGS) entry which is preliminary data.</text>
</comment>
<evidence type="ECO:0000313" key="3">
    <source>
        <dbReference type="Proteomes" id="UP000191160"/>
    </source>
</evidence>
<reference evidence="2 3" key="1">
    <citation type="submission" date="2017-02" db="EMBL/GenBank/DDBJ databases">
        <title>Acinetobacter sp. ANC 4945, whole genome shotgun sequencing project.</title>
        <authorList>
            <person name="Radolfova-Krizova L."/>
            <person name="Al Atrouni A."/>
            <person name="Nemec A."/>
        </authorList>
    </citation>
    <scope>NUCLEOTIDE SEQUENCE [LARGE SCALE GENOMIC DNA]</scope>
    <source>
        <strain evidence="2 3">ANC 4945</strain>
    </source>
</reference>
<organism evidence="2 3">
    <name type="scientific">Acinetobacter amyesii</name>
    <dbReference type="NCBI Taxonomy" id="2942470"/>
    <lineage>
        <taxon>Bacteria</taxon>
        <taxon>Pseudomonadati</taxon>
        <taxon>Pseudomonadota</taxon>
        <taxon>Gammaproteobacteria</taxon>
        <taxon>Moraxellales</taxon>
        <taxon>Moraxellaceae</taxon>
        <taxon>Acinetobacter</taxon>
    </lineage>
</organism>
<dbReference type="Pfam" id="PF00903">
    <property type="entry name" value="Glyoxalase"/>
    <property type="match status" value="1"/>
</dbReference>
<gene>
    <name evidence="2" type="ORF">B1202_03940</name>
</gene>
<sequence length="141" mass="15251">MHAHISVITLAVKDLHAAFAFYQEGLGLNSAGIIGTEFEHGAVAFFDLQHSLKLALWPQDSLSHDTGISTSAFCPTQMSLGHNVNSSAAVDQIMQQAQRAGAKTIKPAQPTFYGGYAGYFQDLDGHLWEIVYNPHFSSLSA</sequence>
<dbReference type="PANTHER" id="PTHR36503:SF1">
    <property type="entry name" value="BLR2520 PROTEIN"/>
    <property type="match status" value="1"/>
</dbReference>
<dbReference type="InterPro" id="IPR029068">
    <property type="entry name" value="Glyas_Bleomycin-R_OHBP_Dase"/>
</dbReference>
<dbReference type="Proteomes" id="UP000191160">
    <property type="component" value="Unassembled WGS sequence"/>
</dbReference>
<dbReference type="AlphaFoldDB" id="A0A1T1H4J5"/>
<accession>A0A1T1H4J5</accession>
<dbReference type="SUPFAM" id="SSF54593">
    <property type="entry name" value="Glyoxalase/Bleomycin resistance protein/Dihydroxybiphenyl dioxygenase"/>
    <property type="match status" value="1"/>
</dbReference>
<protein>
    <submittedName>
        <fullName evidence="2">Glyoxalase</fullName>
    </submittedName>
</protein>
<proteinExistence type="predicted"/>
<dbReference type="PANTHER" id="PTHR36503">
    <property type="entry name" value="BLR2520 PROTEIN"/>
    <property type="match status" value="1"/>
</dbReference>
<evidence type="ECO:0000259" key="1">
    <source>
        <dbReference type="PROSITE" id="PS51819"/>
    </source>
</evidence>
<dbReference type="PROSITE" id="PS51819">
    <property type="entry name" value="VOC"/>
    <property type="match status" value="1"/>
</dbReference>
<feature type="domain" description="VOC" evidence="1">
    <location>
        <begin position="4"/>
        <end position="133"/>
    </location>
</feature>
<name>A0A1T1H4J5_9GAMM</name>
<dbReference type="Gene3D" id="3.10.180.10">
    <property type="entry name" value="2,3-Dihydroxybiphenyl 1,2-Dioxygenase, domain 1"/>
    <property type="match status" value="1"/>
</dbReference>
<evidence type="ECO:0000313" key="2">
    <source>
        <dbReference type="EMBL" id="OOV84789.1"/>
    </source>
</evidence>